<evidence type="ECO:0000259" key="1">
    <source>
        <dbReference type="Pfam" id="PF00696"/>
    </source>
</evidence>
<dbReference type="AlphaFoldDB" id="A0A6G3T3B2"/>
<feature type="domain" description="Aspartate/glutamate/uridylate kinase" evidence="1">
    <location>
        <begin position="14"/>
        <end position="204"/>
    </location>
</feature>
<dbReference type="SUPFAM" id="SSF53633">
    <property type="entry name" value="Carbamate kinase-like"/>
    <property type="match status" value="1"/>
</dbReference>
<comment type="caution">
    <text evidence="2">The sequence shown here is derived from an EMBL/GenBank/DDBJ whole genome shotgun (WGS) entry which is preliminary data.</text>
</comment>
<sequence>MNKNLGFRDFGVDVLVKLGGSLLADFDRARELGETLSRLAATHRVVVFPGGGPIDNYIEEVDRTLHFPPDIHHQLCARAQDQTGLMFSTLCPGSQVFSRPVEVSPILEEGRVAVMLPMEQIIGLDVFERSWVITSDSMAAWFARFFGARRFAVLTDVPGIRRPGDEDGGYLESLSTTDAGAMGRTSIDECLPPFLEANGMSCTILNGQDHLSVENWLQGRPAPGTTVHPVGAGH</sequence>
<dbReference type="InterPro" id="IPR001048">
    <property type="entry name" value="Asp/Glu/Uridylate_kinase"/>
</dbReference>
<dbReference type="InterPro" id="IPR036393">
    <property type="entry name" value="AceGlu_kinase-like_sf"/>
</dbReference>
<name>A0A6G3T3B2_STRAQ</name>
<dbReference type="EMBL" id="JAAGMK010001028">
    <property type="protein sequence ID" value="NEB89603.1"/>
    <property type="molecule type" value="Genomic_DNA"/>
</dbReference>
<evidence type="ECO:0000313" key="2">
    <source>
        <dbReference type="EMBL" id="NEB89603.1"/>
    </source>
</evidence>
<accession>A0A6G3T3B2</accession>
<organism evidence="2">
    <name type="scientific">Streptomyces anulatus</name>
    <name type="common">Streptomyces chrysomallus</name>
    <dbReference type="NCBI Taxonomy" id="1892"/>
    <lineage>
        <taxon>Bacteria</taxon>
        <taxon>Bacillati</taxon>
        <taxon>Actinomycetota</taxon>
        <taxon>Actinomycetes</taxon>
        <taxon>Kitasatosporales</taxon>
        <taxon>Streptomycetaceae</taxon>
        <taxon>Streptomyces</taxon>
    </lineage>
</organism>
<dbReference type="RefSeq" id="WP_047176464.1">
    <property type="nucleotide sequence ID" value="NZ_JAAGMK010001028.1"/>
</dbReference>
<reference evidence="2" key="1">
    <citation type="submission" date="2020-01" db="EMBL/GenBank/DDBJ databases">
        <title>Insect and environment-associated Actinomycetes.</title>
        <authorList>
            <person name="Currrie C."/>
            <person name="Chevrette M."/>
            <person name="Carlson C."/>
            <person name="Stubbendieck R."/>
            <person name="Wendt-Pienkowski E."/>
        </authorList>
    </citation>
    <scope>NUCLEOTIDE SEQUENCE</scope>
    <source>
        <strain evidence="2">SID505</strain>
    </source>
</reference>
<dbReference type="Pfam" id="PF00696">
    <property type="entry name" value="AA_kinase"/>
    <property type="match status" value="1"/>
</dbReference>
<proteinExistence type="predicted"/>
<protein>
    <recommendedName>
        <fullName evidence="1">Aspartate/glutamate/uridylate kinase domain-containing protein</fullName>
    </recommendedName>
</protein>
<dbReference type="Gene3D" id="3.40.1160.10">
    <property type="entry name" value="Acetylglutamate kinase-like"/>
    <property type="match status" value="1"/>
</dbReference>
<gene>
    <name evidence="2" type="ORF">G3I43_36435</name>
</gene>